<gene>
    <name evidence="12" type="ORF">KFL_000630270</name>
</gene>
<accession>A0A1Y1HQB8</accession>
<keyword evidence="8" id="KW-0812">Transmembrane</keyword>
<feature type="signal peptide" evidence="9">
    <location>
        <begin position="1"/>
        <end position="23"/>
    </location>
</feature>
<evidence type="ECO:0000256" key="8">
    <source>
        <dbReference type="SAM" id="Phobius"/>
    </source>
</evidence>
<keyword evidence="4 6" id="KW-0067">ATP-binding</keyword>
<dbReference type="Proteomes" id="UP000054558">
    <property type="component" value="Unassembled WGS sequence"/>
</dbReference>
<feature type="compositionally biased region" description="Low complexity" evidence="7">
    <location>
        <begin position="582"/>
        <end position="596"/>
    </location>
</feature>
<evidence type="ECO:0000259" key="11">
    <source>
        <dbReference type="PROSITE" id="PS50089"/>
    </source>
</evidence>
<feature type="transmembrane region" description="Helical" evidence="8">
    <location>
        <begin position="196"/>
        <end position="218"/>
    </location>
</feature>
<keyword evidence="5" id="KW-0479">Metal-binding</keyword>
<feature type="domain" description="RING-type" evidence="11">
    <location>
        <begin position="613"/>
        <end position="653"/>
    </location>
</feature>
<name>A0A1Y1HQB8_KLENI</name>
<dbReference type="Gene3D" id="3.30.40.10">
    <property type="entry name" value="Zinc/RING finger domain, C3HC4 (zinc finger)"/>
    <property type="match status" value="1"/>
</dbReference>
<keyword evidence="9" id="KW-0732">Signal</keyword>
<evidence type="ECO:0000256" key="9">
    <source>
        <dbReference type="SAM" id="SignalP"/>
    </source>
</evidence>
<dbReference type="FunFam" id="1.10.510.10:FF:000051">
    <property type="entry name" value="Receptor-like serine/threonine-protein kinase ALE2"/>
    <property type="match status" value="1"/>
</dbReference>
<feature type="region of interest" description="Disordered" evidence="7">
    <location>
        <begin position="660"/>
        <end position="689"/>
    </location>
</feature>
<feature type="binding site" evidence="6">
    <location>
        <position position="319"/>
    </location>
    <ligand>
        <name>ATP</name>
        <dbReference type="ChEBI" id="CHEBI:30616"/>
    </ligand>
</feature>
<dbReference type="PROSITE" id="PS00107">
    <property type="entry name" value="PROTEIN_KINASE_ATP"/>
    <property type="match status" value="1"/>
</dbReference>
<dbReference type="Gene3D" id="1.10.510.10">
    <property type="entry name" value="Transferase(Phosphotransferase) domain 1"/>
    <property type="match status" value="1"/>
</dbReference>
<dbReference type="OMA" id="CMNDSTA"/>
<dbReference type="PROSITE" id="PS00108">
    <property type="entry name" value="PROTEIN_KINASE_ST"/>
    <property type="match status" value="1"/>
</dbReference>
<keyword evidence="8" id="KW-0472">Membrane</keyword>
<dbReference type="AlphaFoldDB" id="A0A1Y1HQB8"/>
<keyword evidence="5" id="KW-0862">Zinc</keyword>
<evidence type="ECO:0000256" key="7">
    <source>
        <dbReference type="SAM" id="MobiDB-lite"/>
    </source>
</evidence>
<dbReference type="CDD" id="cd14066">
    <property type="entry name" value="STKc_IRAK"/>
    <property type="match status" value="1"/>
</dbReference>
<dbReference type="InterPro" id="IPR008271">
    <property type="entry name" value="Ser/Thr_kinase_AS"/>
</dbReference>
<evidence type="ECO:0000256" key="1">
    <source>
        <dbReference type="ARBA" id="ARBA00022679"/>
    </source>
</evidence>
<dbReference type="PANTHER" id="PTHR47989">
    <property type="entry name" value="OS01G0750732 PROTEIN"/>
    <property type="match status" value="1"/>
</dbReference>
<dbReference type="Pfam" id="PF00069">
    <property type="entry name" value="Pkinase"/>
    <property type="match status" value="1"/>
</dbReference>
<keyword evidence="3 12" id="KW-0418">Kinase</keyword>
<protein>
    <submittedName>
        <fullName evidence="12">Protein kinase superfamily protein</fullName>
    </submittedName>
</protein>
<dbReference type="InterPro" id="IPR011009">
    <property type="entry name" value="Kinase-like_dom_sf"/>
</dbReference>
<dbReference type="InterPro" id="IPR017441">
    <property type="entry name" value="Protein_kinase_ATP_BS"/>
</dbReference>
<evidence type="ECO:0000259" key="10">
    <source>
        <dbReference type="PROSITE" id="PS50011"/>
    </source>
</evidence>
<evidence type="ECO:0000313" key="13">
    <source>
        <dbReference type="Proteomes" id="UP000054558"/>
    </source>
</evidence>
<evidence type="ECO:0000256" key="6">
    <source>
        <dbReference type="PROSITE-ProRule" id="PRU10141"/>
    </source>
</evidence>
<dbReference type="GO" id="GO:0004672">
    <property type="term" value="F:protein kinase activity"/>
    <property type="evidence" value="ECO:0000318"/>
    <property type="project" value="GO_Central"/>
</dbReference>
<dbReference type="PROSITE" id="PS50011">
    <property type="entry name" value="PROTEIN_KINASE_DOM"/>
    <property type="match status" value="1"/>
</dbReference>
<dbReference type="GO" id="GO:0005524">
    <property type="term" value="F:ATP binding"/>
    <property type="evidence" value="ECO:0007669"/>
    <property type="project" value="UniProtKB-UniRule"/>
</dbReference>
<keyword evidence="13" id="KW-1185">Reference proteome</keyword>
<proteinExistence type="predicted"/>
<organism evidence="12 13">
    <name type="scientific">Klebsormidium nitens</name>
    <name type="common">Green alga</name>
    <name type="synonym">Ulothrix nitens</name>
    <dbReference type="NCBI Taxonomy" id="105231"/>
    <lineage>
        <taxon>Eukaryota</taxon>
        <taxon>Viridiplantae</taxon>
        <taxon>Streptophyta</taxon>
        <taxon>Klebsormidiophyceae</taxon>
        <taxon>Klebsormidiales</taxon>
        <taxon>Klebsormidiaceae</taxon>
        <taxon>Klebsormidium</taxon>
    </lineage>
</organism>
<keyword evidence="5" id="KW-0863">Zinc-finger</keyword>
<dbReference type="SUPFAM" id="SSF56112">
    <property type="entry name" value="Protein kinase-like (PK-like)"/>
    <property type="match status" value="1"/>
</dbReference>
<dbReference type="Gene3D" id="3.30.200.20">
    <property type="entry name" value="Phosphorylase Kinase, domain 1"/>
    <property type="match status" value="1"/>
</dbReference>
<keyword evidence="1" id="KW-0808">Transferase</keyword>
<dbReference type="GO" id="GO:0008270">
    <property type="term" value="F:zinc ion binding"/>
    <property type="evidence" value="ECO:0007669"/>
    <property type="project" value="UniProtKB-KW"/>
</dbReference>
<reference evidence="12 13" key="1">
    <citation type="journal article" date="2014" name="Nat. Commun.">
        <title>Klebsormidium flaccidum genome reveals primary factors for plant terrestrial adaptation.</title>
        <authorList>
            <person name="Hori K."/>
            <person name="Maruyama F."/>
            <person name="Fujisawa T."/>
            <person name="Togashi T."/>
            <person name="Yamamoto N."/>
            <person name="Seo M."/>
            <person name="Sato S."/>
            <person name="Yamada T."/>
            <person name="Mori H."/>
            <person name="Tajima N."/>
            <person name="Moriyama T."/>
            <person name="Ikeuchi M."/>
            <person name="Watanabe M."/>
            <person name="Wada H."/>
            <person name="Kobayashi K."/>
            <person name="Saito M."/>
            <person name="Masuda T."/>
            <person name="Sasaki-Sekimoto Y."/>
            <person name="Mashiguchi K."/>
            <person name="Awai K."/>
            <person name="Shimojima M."/>
            <person name="Masuda S."/>
            <person name="Iwai M."/>
            <person name="Nobusawa T."/>
            <person name="Narise T."/>
            <person name="Kondo S."/>
            <person name="Saito H."/>
            <person name="Sato R."/>
            <person name="Murakawa M."/>
            <person name="Ihara Y."/>
            <person name="Oshima-Yamada Y."/>
            <person name="Ohtaka K."/>
            <person name="Satoh M."/>
            <person name="Sonobe K."/>
            <person name="Ishii M."/>
            <person name="Ohtani R."/>
            <person name="Kanamori-Sato M."/>
            <person name="Honoki R."/>
            <person name="Miyazaki D."/>
            <person name="Mochizuki H."/>
            <person name="Umetsu J."/>
            <person name="Higashi K."/>
            <person name="Shibata D."/>
            <person name="Kamiya Y."/>
            <person name="Sato N."/>
            <person name="Nakamura Y."/>
            <person name="Tabata S."/>
            <person name="Ida S."/>
            <person name="Kurokawa K."/>
            <person name="Ohta H."/>
        </authorList>
    </citation>
    <scope>NUCLEOTIDE SEQUENCE [LARGE SCALE GENOMIC DNA]</scope>
    <source>
        <strain evidence="12 13">NIES-2285</strain>
    </source>
</reference>
<feature type="compositionally biased region" description="Basic and acidic residues" evidence="7">
    <location>
        <begin position="663"/>
        <end position="672"/>
    </location>
</feature>
<dbReference type="PROSITE" id="PS50089">
    <property type="entry name" value="ZF_RING_2"/>
    <property type="match status" value="1"/>
</dbReference>
<dbReference type="InterPro" id="IPR000719">
    <property type="entry name" value="Prot_kinase_dom"/>
</dbReference>
<feature type="chain" id="PRO_5013208652" evidence="9">
    <location>
        <begin position="24"/>
        <end position="689"/>
    </location>
</feature>
<evidence type="ECO:0000256" key="4">
    <source>
        <dbReference type="ARBA" id="ARBA00022840"/>
    </source>
</evidence>
<dbReference type="SUPFAM" id="SSF57850">
    <property type="entry name" value="RING/U-box"/>
    <property type="match status" value="1"/>
</dbReference>
<dbReference type="InterPro" id="IPR013083">
    <property type="entry name" value="Znf_RING/FYVE/PHD"/>
</dbReference>
<dbReference type="EMBL" id="DF237012">
    <property type="protein sequence ID" value="GAQ80825.1"/>
    <property type="molecule type" value="Genomic_DNA"/>
</dbReference>
<sequence length="689" mass="72766">MEGSKRVLGLVAFFAAVAQLLAAAQGQNAADVCTDSPTGVPVTITFHAEGRAADASWTITSATFSTHVLLQGSNYTNHSTTIVAACFPPGAYNLWLKAASGNGWEPGTFIQLSGTGVSEQRQLALPSSSIGLQSFSISGPEGVAALVPAQAGPAPTVILGEANGSTVGGAAARSATSVGASAPGTSSSSGAKVGSIVGGVLAAVVVLAVATAGAVFVVRRRGLHPSLSFQKVQRDKNGNFCVSWGRSVSSPQKGKDVWRRTMHFALAAARTRHVTAEVFTYKDLALATGNFSKANILGEGGFGRVYRAALEGGRVAAVKQLDPKGKQGDKEFRVEVDLLSRLYHPNLVQLIGYCADSDHRLLAYEFMPNGSVQDHLHGRGPKPLDWRARVRIALGSARGLHYLHEGTEARVFHRDFKSSNILLDEKLEAKVADFGLAKLAPNHNDDISTRVLGTFGYVAPEYVMTGHLTEKSDVYSYGVVLLELITGRRPVDIRRPPKEQSLVSWAGPNLSNKDKLLEMADPALGGRFPIKSLCTVAAIAAMCVQAEADYRPLMGDIVETLLPLAEDDEGIPPHVVIDLTDSSPSKPDSGASSSTSQEGLLGRTKASSDKPLCLVCHSKPRAATSDLPCQHDVACKECTRELAGGARACPVCDLSSGLVVSESSRERSRNESGEITEEVEMAPADHLDV</sequence>
<keyword evidence="8" id="KW-1133">Transmembrane helix</keyword>
<dbReference type="STRING" id="105231.A0A1Y1HQB8"/>
<evidence type="ECO:0000256" key="3">
    <source>
        <dbReference type="ARBA" id="ARBA00022777"/>
    </source>
</evidence>
<evidence type="ECO:0000256" key="2">
    <source>
        <dbReference type="ARBA" id="ARBA00022741"/>
    </source>
</evidence>
<dbReference type="Pfam" id="PF13920">
    <property type="entry name" value="zf-C3HC4_3"/>
    <property type="match status" value="1"/>
</dbReference>
<keyword evidence="2 6" id="KW-0547">Nucleotide-binding</keyword>
<feature type="region of interest" description="Disordered" evidence="7">
    <location>
        <begin position="574"/>
        <end position="603"/>
    </location>
</feature>
<dbReference type="PANTHER" id="PTHR47989:SF15">
    <property type="entry name" value="SERINE_THREONINE-PROTEIN KINASE PBL7 ISOFORM X1-RELATED"/>
    <property type="match status" value="1"/>
</dbReference>
<dbReference type="FunFam" id="3.30.200.20:FF:000162">
    <property type="entry name" value="Adenine nucleotide alpha hydrolase-like domain kinase"/>
    <property type="match status" value="1"/>
</dbReference>
<evidence type="ECO:0000256" key="5">
    <source>
        <dbReference type="PROSITE-ProRule" id="PRU00175"/>
    </source>
</evidence>
<dbReference type="InterPro" id="IPR001841">
    <property type="entry name" value="Znf_RING"/>
</dbReference>
<dbReference type="OrthoDB" id="4062651at2759"/>
<feature type="domain" description="Protein kinase" evidence="10">
    <location>
        <begin position="291"/>
        <end position="565"/>
    </location>
</feature>
<evidence type="ECO:0000313" key="12">
    <source>
        <dbReference type="EMBL" id="GAQ80825.1"/>
    </source>
</evidence>